<dbReference type="InterPro" id="IPR023318">
    <property type="entry name" value="Ub_act_enz_dom_a_sf"/>
</dbReference>
<dbReference type="EMBL" id="HE573025">
    <property type="protein sequence ID" value="CCC50340.1"/>
    <property type="molecule type" value="Genomic_DNA"/>
</dbReference>
<feature type="domain" description="THIF-type NAD/FAD binding fold" evidence="5">
    <location>
        <begin position="43"/>
        <end position="84"/>
    </location>
</feature>
<name>G0U237_TRYVY</name>
<proteinExistence type="inferred from homology"/>
<dbReference type="Gene3D" id="1.10.10.520">
    <property type="entry name" value="Ubiquitin activating enzymes (Uba3). Chain: B, domain 2"/>
    <property type="match status" value="1"/>
</dbReference>
<gene>
    <name evidence="6" type="ORF">TVY486_0901630</name>
</gene>
<evidence type="ECO:0000259" key="5">
    <source>
        <dbReference type="Pfam" id="PF00899"/>
    </source>
</evidence>
<evidence type="ECO:0000313" key="6">
    <source>
        <dbReference type="EMBL" id="CCC50340.1"/>
    </source>
</evidence>
<dbReference type="GO" id="GO:0019781">
    <property type="term" value="F:NEDD8 activating enzyme activity"/>
    <property type="evidence" value="ECO:0007669"/>
    <property type="project" value="UniProtKB-UniRule"/>
</dbReference>
<evidence type="ECO:0000256" key="4">
    <source>
        <dbReference type="RuleBase" id="RU368009"/>
    </source>
</evidence>
<dbReference type="UniPathway" id="UPA00885"/>
<keyword evidence="4" id="KW-0436">Ligase</keyword>
<dbReference type="AlphaFoldDB" id="G0U237"/>
<evidence type="ECO:0000256" key="1">
    <source>
        <dbReference type="ARBA" id="ARBA00022741"/>
    </source>
</evidence>
<keyword evidence="3 4" id="KW-0067">ATP-binding</keyword>
<dbReference type="SUPFAM" id="SSF69572">
    <property type="entry name" value="Activating enzymes of the ubiquitin-like proteins"/>
    <property type="match status" value="2"/>
</dbReference>
<protein>
    <recommendedName>
        <fullName evidence="4">NEDD8-activating enzyme E1 catalytic subunit</fullName>
        <ecNumber evidence="4">6.2.1.64</ecNumber>
    </recommendedName>
</protein>
<dbReference type="PANTHER" id="PTHR10953">
    <property type="entry name" value="UBIQUITIN-ACTIVATING ENZYME E1"/>
    <property type="match status" value="1"/>
</dbReference>
<dbReference type="EC" id="6.2.1.64" evidence="4"/>
<organism evidence="6">
    <name type="scientific">Trypanosoma vivax (strain Y486)</name>
    <dbReference type="NCBI Taxonomy" id="1055687"/>
    <lineage>
        <taxon>Eukaryota</taxon>
        <taxon>Discoba</taxon>
        <taxon>Euglenozoa</taxon>
        <taxon>Kinetoplastea</taxon>
        <taxon>Metakinetoplastina</taxon>
        <taxon>Trypanosomatida</taxon>
        <taxon>Trypanosomatidae</taxon>
        <taxon>Trypanosoma</taxon>
        <taxon>Duttonella</taxon>
    </lineage>
</organism>
<sequence length="498" mass="54055">MMVGSLSRSCLRTSFTGGGGVGLQRLVRRQPAFNVSGYNPSNNTWDEVRVLGVGAGGAGCEVLPTLALSGFNDFTVVDMDTVNFPTLVDSFFLPRLILGEARPRLLLTSLSAAVLVSECTPFSGPLKSRVMGFSPNFTPLYLPWIRLLHAAGLTKNLRSWPNGKLWMWMARQQMKAGMIISHLMLLGVVAAGHRGFVALRIVNAVPLIDTGTEGYEGCCRVVLMRAAAPTPCIECLLSLYPHRPTVPLCTLENVPRFPEHCVLYVQQKLWGDMRPGEKLDTDNAEHIAWISAMAQRRKEAFGISGADIDERFTRGVVKNVVPAVVFTNALVASQAVLELIKLLTAVAPALQCFSYYNGAAECGGLASYVTDLVPDPKCPVCAPRPLLSLRSNMSARDVLVAIQLQVGFPKFVSNVDHLDVTLRVCVGSGTVYLLYKSDNPLKSGVVGHTVEEMFAGAGYTSAFDKWCESDEIVFRVECGGHNIDIFAEALMSRADPLG</sequence>
<dbReference type="InterPro" id="IPR045886">
    <property type="entry name" value="ThiF/MoeB/HesA"/>
</dbReference>
<evidence type="ECO:0000256" key="2">
    <source>
        <dbReference type="ARBA" id="ARBA00022786"/>
    </source>
</evidence>
<dbReference type="GO" id="GO:0005737">
    <property type="term" value="C:cytoplasm"/>
    <property type="evidence" value="ECO:0007669"/>
    <property type="project" value="TreeGrafter"/>
</dbReference>
<dbReference type="PANTHER" id="PTHR10953:SF6">
    <property type="entry name" value="NEDD8-ACTIVATING ENZYME E1 CATALYTIC SUBUNIT"/>
    <property type="match status" value="1"/>
</dbReference>
<comment type="function">
    <text evidence="4">Catalytic subunit of the dimeric E1 enzyme, which activates NEDD8.</text>
</comment>
<comment type="pathway">
    <text evidence="4">Protein modification; protein neddylation.</text>
</comment>
<dbReference type="GO" id="GO:0045116">
    <property type="term" value="P:protein neddylation"/>
    <property type="evidence" value="ECO:0007669"/>
    <property type="project" value="UniProtKB-UniRule"/>
</dbReference>
<dbReference type="InterPro" id="IPR000594">
    <property type="entry name" value="ThiF_NAD_FAD-bd"/>
</dbReference>
<dbReference type="Gene3D" id="3.40.50.720">
    <property type="entry name" value="NAD(P)-binding Rossmann-like Domain"/>
    <property type="match status" value="2"/>
</dbReference>
<keyword evidence="2 4" id="KW-0833">Ubl conjugation pathway</keyword>
<keyword evidence="1 4" id="KW-0547">Nucleotide-binding</keyword>
<dbReference type="Pfam" id="PF00899">
    <property type="entry name" value="ThiF"/>
    <property type="match status" value="2"/>
</dbReference>
<comment type="catalytic activity">
    <reaction evidence="4">
        <text>ATP + [NEDD8 protein] + [E1 NEDD8-activating enzyme]-L-cysteine = AMP + diphosphate + [E1 NEDD8-activating enzyme]-S-[NEDD8 protein]-yl-L-cysteine.</text>
        <dbReference type="EC" id="6.2.1.64"/>
    </reaction>
</comment>
<dbReference type="GO" id="GO:0005634">
    <property type="term" value="C:nucleus"/>
    <property type="evidence" value="ECO:0007669"/>
    <property type="project" value="TreeGrafter"/>
</dbReference>
<dbReference type="InterPro" id="IPR035985">
    <property type="entry name" value="Ubiquitin-activating_enz"/>
</dbReference>
<comment type="similarity">
    <text evidence="4">Belongs to the ubiquitin-activating E1 family. UBA3 subfamily.</text>
</comment>
<accession>G0U237</accession>
<reference evidence="6" key="1">
    <citation type="journal article" date="2012" name="Proc. Natl. Acad. Sci. U.S.A.">
        <title>Antigenic diversity is generated by distinct evolutionary mechanisms in African trypanosome species.</title>
        <authorList>
            <person name="Jackson A.P."/>
            <person name="Berry A."/>
            <person name="Aslett M."/>
            <person name="Allison H.C."/>
            <person name="Burton P."/>
            <person name="Vavrova-Anderson J."/>
            <person name="Brown R."/>
            <person name="Browne H."/>
            <person name="Corton N."/>
            <person name="Hauser H."/>
            <person name="Gamble J."/>
            <person name="Gilderthorp R."/>
            <person name="Marcello L."/>
            <person name="McQuillan J."/>
            <person name="Otto T.D."/>
            <person name="Quail M.A."/>
            <person name="Sanders M.J."/>
            <person name="van Tonder A."/>
            <person name="Ginger M.L."/>
            <person name="Field M.C."/>
            <person name="Barry J.D."/>
            <person name="Hertz-Fowler C."/>
            <person name="Berriman M."/>
        </authorList>
    </citation>
    <scope>NUCLEOTIDE SEQUENCE</scope>
    <source>
        <strain evidence="6">Y486</strain>
    </source>
</reference>
<evidence type="ECO:0000256" key="3">
    <source>
        <dbReference type="ARBA" id="ARBA00022840"/>
    </source>
</evidence>
<feature type="domain" description="THIF-type NAD/FAD binding fold" evidence="5">
    <location>
        <begin position="204"/>
        <end position="347"/>
    </location>
</feature>
<dbReference type="GO" id="GO:0005524">
    <property type="term" value="F:ATP binding"/>
    <property type="evidence" value="ECO:0007669"/>
    <property type="project" value="UniProtKB-UniRule"/>
</dbReference>